<evidence type="ECO:0000256" key="2">
    <source>
        <dbReference type="ARBA" id="ARBA00022980"/>
    </source>
</evidence>
<protein>
    <recommendedName>
        <fullName evidence="4">40S ribosomal protein SA</fullName>
    </recommendedName>
</protein>
<evidence type="ECO:0000313" key="6">
    <source>
        <dbReference type="Proteomes" id="UP000242450"/>
    </source>
</evidence>
<gene>
    <name evidence="5" type="ORF">Celaphus_00010197</name>
</gene>
<dbReference type="GO" id="GO:0015935">
    <property type="term" value="C:small ribosomal subunit"/>
    <property type="evidence" value="ECO:0007669"/>
    <property type="project" value="InterPro"/>
</dbReference>
<accession>A0A212C9A1</accession>
<comment type="caution">
    <text evidence="5">The sequence shown here is derived from an EMBL/GenBank/DDBJ whole genome shotgun (WGS) entry which is preliminary data.</text>
</comment>
<evidence type="ECO:0000313" key="5">
    <source>
        <dbReference type="EMBL" id="OWK02555.1"/>
    </source>
</evidence>
<dbReference type="InterPro" id="IPR005707">
    <property type="entry name" value="Ribosomal_uS2_euk/arc"/>
</dbReference>
<dbReference type="PRINTS" id="PR00395">
    <property type="entry name" value="RIBOSOMALS2"/>
</dbReference>
<dbReference type="InterPro" id="IPR023591">
    <property type="entry name" value="Ribosomal_uS2_flav_dom_sf"/>
</dbReference>
<dbReference type="InterPro" id="IPR001865">
    <property type="entry name" value="Ribosomal_uS2"/>
</dbReference>
<dbReference type="EMBL" id="MKHE01000024">
    <property type="protein sequence ID" value="OWK02555.1"/>
    <property type="molecule type" value="Genomic_DNA"/>
</dbReference>
<evidence type="ECO:0000256" key="3">
    <source>
        <dbReference type="ARBA" id="ARBA00023274"/>
    </source>
</evidence>
<evidence type="ECO:0000256" key="1">
    <source>
        <dbReference type="ARBA" id="ARBA00006242"/>
    </source>
</evidence>
<dbReference type="GO" id="GO:0003735">
    <property type="term" value="F:structural constituent of ribosome"/>
    <property type="evidence" value="ECO:0007669"/>
    <property type="project" value="InterPro"/>
</dbReference>
<sequence>MAPTLTPKWNSTYKKHGGISIMNLKRTWESLLLAACAIFAFENPADDHVISSRMPSAATGATPIPGCLTPRTFTNQIQTAYQEPRLLVVTDPRADRQPLTETPMLACLPTSV</sequence>
<comment type="similarity">
    <text evidence="1">Belongs to the universal ribosomal protein uS2 family.</text>
</comment>
<evidence type="ECO:0000256" key="4">
    <source>
        <dbReference type="ARBA" id="ARBA00035401"/>
    </source>
</evidence>
<keyword evidence="2" id="KW-0689">Ribosomal protein</keyword>
<dbReference type="Proteomes" id="UP000242450">
    <property type="component" value="Chromosome 24"/>
</dbReference>
<dbReference type="OrthoDB" id="9928405at2759"/>
<dbReference type="Gene3D" id="3.40.50.10490">
    <property type="entry name" value="Glucose-6-phosphate isomerase like protein, domain 1"/>
    <property type="match status" value="1"/>
</dbReference>
<dbReference type="GO" id="GO:0006412">
    <property type="term" value="P:translation"/>
    <property type="evidence" value="ECO:0007669"/>
    <property type="project" value="InterPro"/>
</dbReference>
<dbReference type="PANTHER" id="PTHR11489">
    <property type="entry name" value="40S RIBOSOMAL PROTEIN SA"/>
    <property type="match status" value="1"/>
</dbReference>
<dbReference type="AlphaFoldDB" id="A0A212C9A1"/>
<reference evidence="5 6" key="1">
    <citation type="journal article" date="2018" name="Mol. Genet. Genomics">
        <title>The red deer Cervus elaphus genome CerEla1.0: sequencing, annotating, genes, and chromosomes.</title>
        <authorList>
            <person name="Bana N.A."/>
            <person name="Nyiri A."/>
            <person name="Nagy J."/>
            <person name="Frank K."/>
            <person name="Nagy T."/>
            <person name="Steger V."/>
            <person name="Schiller M."/>
            <person name="Lakatos P."/>
            <person name="Sugar L."/>
            <person name="Horn P."/>
            <person name="Barta E."/>
            <person name="Orosz L."/>
        </authorList>
    </citation>
    <scope>NUCLEOTIDE SEQUENCE [LARGE SCALE GENOMIC DNA]</scope>
    <source>
        <strain evidence="5">Hungarian</strain>
    </source>
</reference>
<keyword evidence="3" id="KW-0687">Ribonucleoprotein</keyword>
<dbReference type="SUPFAM" id="SSF52313">
    <property type="entry name" value="Ribosomal protein S2"/>
    <property type="match status" value="1"/>
</dbReference>
<proteinExistence type="inferred from homology"/>
<name>A0A212C9A1_CEREH</name>
<keyword evidence="6" id="KW-1185">Reference proteome</keyword>
<organism evidence="5 6">
    <name type="scientific">Cervus elaphus hippelaphus</name>
    <name type="common">European red deer</name>
    <dbReference type="NCBI Taxonomy" id="46360"/>
    <lineage>
        <taxon>Eukaryota</taxon>
        <taxon>Metazoa</taxon>
        <taxon>Chordata</taxon>
        <taxon>Craniata</taxon>
        <taxon>Vertebrata</taxon>
        <taxon>Euteleostomi</taxon>
        <taxon>Mammalia</taxon>
        <taxon>Eutheria</taxon>
        <taxon>Laurasiatheria</taxon>
        <taxon>Artiodactyla</taxon>
        <taxon>Ruminantia</taxon>
        <taxon>Pecora</taxon>
        <taxon>Cervidae</taxon>
        <taxon>Cervinae</taxon>
        <taxon>Cervus</taxon>
    </lineage>
</organism>